<dbReference type="Proteomes" id="UP000647836">
    <property type="component" value="Unassembled WGS sequence"/>
</dbReference>
<feature type="non-terminal residue" evidence="2">
    <location>
        <position position="1"/>
    </location>
</feature>
<evidence type="ECO:0000313" key="3">
    <source>
        <dbReference type="Proteomes" id="UP000647836"/>
    </source>
</evidence>
<name>A0ABR9U3C2_9NOSO</name>
<accession>A0ABR9U3C2</accession>
<evidence type="ECO:0000313" key="2">
    <source>
        <dbReference type="EMBL" id="MBE9107138.1"/>
    </source>
</evidence>
<proteinExistence type="predicted"/>
<keyword evidence="3" id="KW-1185">Reference proteome</keyword>
<dbReference type="EMBL" id="JADEXF010000748">
    <property type="protein sequence ID" value="MBE9107138.1"/>
    <property type="molecule type" value="Genomic_DNA"/>
</dbReference>
<protein>
    <submittedName>
        <fullName evidence="2">Uncharacterized protein</fullName>
    </submittedName>
</protein>
<reference evidence="2 3" key="1">
    <citation type="submission" date="2020-10" db="EMBL/GenBank/DDBJ databases">
        <authorList>
            <person name="Castelo-Branco R."/>
            <person name="Eusebio N."/>
            <person name="Adriana R."/>
            <person name="Vieira A."/>
            <person name="Brugerolle De Fraissinette N."/>
            <person name="Rezende De Castro R."/>
            <person name="Schneider M.P."/>
            <person name="Vasconcelos V."/>
            <person name="Leao P.N."/>
        </authorList>
    </citation>
    <scope>NUCLEOTIDE SEQUENCE [LARGE SCALE GENOMIC DNA]</scope>
    <source>
        <strain evidence="2 3">LEGE 07299</strain>
    </source>
</reference>
<comment type="caution">
    <text evidence="2">The sequence shown here is derived from an EMBL/GenBank/DDBJ whole genome shotgun (WGS) entry which is preliminary data.</text>
</comment>
<organism evidence="2 3">
    <name type="scientific">Nostoc cf. edaphicum LEGE 07299</name>
    <dbReference type="NCBI Taxonomy" id="2777974"/>
    <lineage>
        <taxon>Bacteria</taxon>
        <taxon>Bacillati</taxon>
        <taxon>Cyanobacteriota</taxon>
        <taxon>Cyanophyceae</taxon>
        <taxon>Nostocales</taxon>
        <taxon>Nostocaceae</taxon>
        <taxon>Nostoc</taxon>
    </lineage>
</organism>
<feature type="region of interest" description="Disordered" evidence="1">
    <location>
        <begin position="1"/>
        <end position="31"/>
    </location>
</feature>
<evidence type="ECO:0000256" key="1">
    <source>
        <dbReference type="SAM" id="MobiDB-lite"/>
    </source>
</evidence>
<gene>
    <name evidence="2" type="ORF">IQ229_20085</name>
</gene>
<feature type="compositionally biased region" description="Low complexity" evidence="1">
    <location>
        <begin position="1"/>
        <end position="27"/>
    </location>
</feature>
<sequence length="64" mass="7150">HQNSSPPTTSTEPPQQNSSPPTTSTEPKTTDAVLESIDTDYRYDTDNFGQTNFFLEPTIKFRLG</sequence>